<accession>A0A0D2HZ15</accession>
<keyword evidence="4" id="KW-1185">Reference proteome</keyword>
<organism evidence="3 4">
    <name type="scientific">Cladophialophora bantiana (strain ATCC 10958 / CBS 173.52 / CDC B-1940 / NIH 8579)</name>
    <name type="common">Xylohypha bantiana</name>
    <dbReference type="NCBI Taxonomy" id="1442370"/>
    <lineage>
        <taxon>Eukaryota</taxon>
        <taxon>Fungi</taxon>
        <taxon>Dikarya</taxon>
        <taxon>Ascomycota</taxon>
        <taxon>Pezizomycotina</taxon>
        <taxon>Eurotiomycetes</taxon>
        <taxon>Chaetothyriomycetidae</taxon>
        <taxon>Chaetothyriales</taxon>
        <taxon>Herpotrichiellaceae</taxon>
        <taxon>Cladophialophora</taxon>
    </lineage>
</organism>
<keyword evidence="1" id="KW-0677">Repeat</keyword>
<gene>
    <name evidence="3" type="ORF">Z519_09273</name>
</gene>
<evidence type="ECO:0000313" key="4">
    <source>
        <dbReference type="Proteomes" id="UP000053789"/>
    </source>
</evidence>
<dbReference type="OrthoDB" id="5421817at2759"/>
<dbReference type="InterPro" id="IPR027417">
    <property type="entry name" value="P-loop_NTPase"/>
</dbReference>
<sequence length="178" mass="19995">MPGAGKTMMAAFVIDHLFGTIRNVTNGVTYIFCNYGEQRDQNATGLRGAILQQLVRAQRLIPEPVLRLYEYHSGRGTRSSLQEISDTLHTIFSNYSKVYVVVDTLDECADDGTCAKLLTTIRSLQKESSTDLRLMVTSRSIPNIEEKSKGELTLKVRASEEDVKRFIACQIYRLLEAV</sequence>
<dbReference type="Pfam" id="PF24883">
    <property type="entry name" value="NPHP3_N"/>
    <property type="match status" value="1"/>
</dbReference>
<dbReference type="AlphaFoldDB" id="A0A0D2HZ15"/>
<dbReference type="SUPFAM" id="SSF52540">
    <property type="entry name" value="P-loop containing nucleoside triphosphate hydrolases"/>
    <property type="match status" value="1"/>
</dbReference>
<dbReference type="VEuPathDB" id="FungiDB:Z519_09273"/>
<dbReference type="Gene3D" id="3.40.50.300">
    <property type="entry name" value="P-loop containing nucleotide triphosphate hydrolases"/>
    <property type="match status" value="1"/>
</dbReference>
<dbReference type="PANTHER" id="PTHR10039">
    <property type="entry name" value="AMELOGENIN"/>
    <property type="match status" value="1"/>
</dbReference>
<proteinExistence type="predicted"/>
<protein>
    <recommendedName>
        <fullName evidence="2">Nephrocystin 3-like N-terminal domain-containing protein</fullName>
    </recommendedName>
</protein>
<evidence type="ECO:0000259" key="2">
    <source>
        <dbReference type="Pfam" id="PF24883"/>
    </source>
</evidence>
<dbReference type="HOGENOM" id="CLU_000288_34_5_1"/>
<name>A0A0D2HZ15_CLAB1</name>
<evidence type="ECO:0000256" key="1">
    <source>
        <dbReference type="ARBA" id="ARBA00022737"/>
    </source>
</evidence>
<feature type="domain" description="Nephrocystin 3-like N-terminal" evidence="2">
    <location>
        <begin position="1"/>
        <end position="139"/>
    </location>
</feature>
<dbReference type="EMBL" id="KN846994">
    <property type="protein sequence ID" value="KIW89844.1"/>
    <property type="molecule type" value="Genomic_DNA"/>
</dbReference>
<reference evidence="3" key="1">
    <citation type="submission" date="2015-01" db="EMBL/GenBank/DDBJ databases">
        <title>The Genome Sequence of Cladophialophora bantiana CBS 173.52.</title>
        <authorList>
            <consortium name="The Broad Institute Genomics Platform"/>
            <person name="Cuomo C."/>
            <person name="de Hoog S."/>
            <person name="Gorbushina A."/>
            <person name="Stielow B."/>
            <person name="Teixiera M."/>
            <person name="Abouelleil A."/>
            <person name="Chapman S.B."/>
            <person name="Priest M."/>
            <person name="Young S.K."/>
            <person name="Wortman J."/>
            <person name="Nusbaum C."/>
            <person name="Birren B."/>
        </authorList>
    </citation>
    <scope>NUCLEOTIDE SEQUENCE [LARGE SCALE GENOMIC DNA]</scope>
    <source>
        <strain evidence="3">CBS 173.52</strain>
    </source>
</reference>
<dbReference type="InterPro" id="IPR056884">
    <property type="entry name" value="NPHP3-like_N"/>
</dbReference>
<dbReference type="GeneID" id="27702201"/>
<evidence type="ECO:0000313" key="3">
    <source>
        <dbReference type="EMBL" id="KIW89844.1"/>
    </source>
</evidence>
<dbReference type="Proteomes" id="UP000053789">
    <property type="component" value="Unassembled WGS sequence"/>
</dbReference>
<dbReference type="PANTHER" id="PTHR10039:SF15">
    <property type="entry name" value="NACHT DOMAIN-CONTAINING PROTEIN"/>
    <property type="match status" value="1"/>
</dbReference>
<dbReference type="RefSeq" id="XP_016616513.1">
    <property type="nucleotide sequence ID" value="XM_016766997.1"/>
</dbReference>